<name>A0ABD1ULH7_9LAMI</name>
<dbReference type="PANTHER" id="PTHR34788">
    <property type="entry name" value="F15I1.22"/>
    <property type="match status" value="1"/>
</dbReference>
<gene>
    <name evidence="2" type="ORF">Adt_10449</name>
    <name evidence="1" type="ORF">Adt_20100</name>
</gene>
<dbReference type="EMBL" id="JBFOLK010000003">
    <property type="protein sequence ID" value="KAL2525395.1"/>
    <property type="molecule type" value="Genomic_DNA"/>
</dbReference>
<dbReference type="AlphaFoldDB" id="A0ABD1ULH7"/>
<protein>
    <submittedName>
        <fullName evidence="2">Uncharacterized protein</fullName>
    </submittedName>
</protein>
<proteinExistence type="predicted"/>
<comment type="caution">
    <text evidence="2">The sequence shown here is derived from an EMBL/GenBank/DDBJ whole genome shotgun (WGS) entry which is preliminary data.</text>
</comment>
<dbReference type="EMBL" id="JBFOLK010000006">
    <property type="protein sequence ID" value="KAL2504479.1"/>
    <property type="molecule type" value="Genomic_DNA"/>
</dbReference>
<keyword evidence="3" id="KW-1185">Reference proteome</keyword>
<accession>A0ABD1ULH7</accession>
<dbReference type="Proteomes" id="UP001604336">
    <property type="component" value="Unassembled WGS sequence"/>
</dbReference>
<dbReference type="PANTHER" id="PTHR34788:SF4">
    <property type="entry name" value="F15I1.22"/>
    <property type="match status" value="1"/>
</dbReference>
<organism evidence="2 3">
    <name type="scientific">Abeliophyllum distichum</name>
    <dbReference type="NCBI Taxonomy" id="126358"/>
    <lineage>
        <taxon>Eukaryota</taxon>
        <taxon>Viridiplantae</taxon>
        <taxon>Streptophyta</taxon>
        <taxon>Embryophyta</taxon>
        <taxon>Tracheophyta</taxon>
        <taxon>Spermatophyta</taxon>
        <taxon>Magnoliopsida</taxon>
        <taxon>eudicotyledons</taxon>
        <taxon>Gunneridae</taxon>
        <taxon>Pentapetalae</taxon>
        <taxon>asterids</taxon>
        <taxon>lamiids</taxon>
        <taxon>Lamiales</taxon>
        <taxon>Oleaceae</taxon>
        <taxon>Forsythieae</taxon>
        <taxon>Abeliophyllum</taxon>
    </lineage>
</organism>
<sequence length="105" mass="12470">MTTIHDPSNKKLTHNYHPTTIFRWPTGRRLSFRRRRLPIVRLGGKKSRRRWLKLKYSCMLKKLKNYYNALVKKIIEANGTVESFQQMMLLETSFIIPVMGLSFNA</sequence>
<reference evidence="2" key="2">
    <citation type="submission" date="2024-07" db="EMBL/GenBank/DDBJ databases">
        <title>Two chromosome-level genome assemblies of Korean endemic species Abeliophyllum distichum and Forsythia ovata (Oleaceae).</title>
        <authorList>
            <person name="Mun J.H."/>
        </authorList>
    </citation>
    <scope>NUCLEOTIDE SEQUENCE</scope>
    <source>
        <strain evidence="2">KNKB198505000391</strain>
        <tissue evidence="2">Leaf</tissue>
    </source>
</reference>
<reference evidence="3" key="1">
    <citation type="submission" date="2024-07" db="EMBL/GenBank/DDBJ databases">
        <title>Two chromosome-level genome assemblies of Korean endemic species Abeliophyllum distichum and Forsythia ovata (Oleaceae).</title>
        <authorList>
            <person name="Jang H."/>
        </authorList>
    </citation>
    <scope>NUCLEOTIDE SEQUENCE [LARGE SCALE GENOMIC DNA]</scope>
</reference>
<evidence type="ECO:0000313" key="2">
    <source>
        <dbReference type="EMBL" id="KAL2525395.1"/>
    </source>
</evidence>
<evidence type="ECO:0000313" key="1">
    <source>
        <dbReference type="EMBL" id="KAL2504479.1"/>
    </source>
</evidence>
<evidence type="ECO:0000313" key="3">
    <source>
        <dbReference type="Proteomes" id="UP001604336"/>
    </source>
</evidence>